<dbReference type="EMBL" id="QEKW01000004">
    <property type="protein sequence ID" value="PVZ11030.1"/>
    <property type="molecule type" value="Genomic_DNA"/>
</dbReference>
<evidence type="ECO:0000256" key="1">
    <source>
        <dbReference type="SAM" id="MobiDB-lite"/>
    </source>
</evidence>
<reference evidence="2 3" key="1">
    <citation type="submission" date="2018-04" db="EMBL/GenBank/DDBJ databases">
        <title>Genomic Encyclopedia of Type Strains, Phase IV (KMG-IV): sequencing the most valuable type-strain genomes for metagenomic binning, comparative biology and taxonomic classification.</title>
        <authorList>
            <person name="Goeker M."/>
        </authorList>
    </citation>
    <scope>NUCLEOTIDE SEQUENCE [LARGE SCALE GENOMIC DNA]</scope>
    <source>
        <strain evidence="2 3">DSM 45771</strain>
    </source>
</reference>
<dbReference type="AlphaFoldDB" id="A0A2U1FGC8"/>
<dbReference type="InterPro" id="IPR024787">
    <property type="entry name" value="EcsC"/>
</dbReference>
<feature type="compositionally biased region" description="Basic and acidic residues" evidence="1">
    <location>
        <begin position="12"/>
        <end position="26"/>
    </location>
</feature>
<name>A0A2U1FGC8_9PSEU</name>
<keyword evidence="3" id="KW-1185">Reference proteome</keyword>
<dbReference type="Pfam" id="PF12787">
    <property type="entry name" value="EcsC"/>
    <property type="match status" value="1"/>
</dbReference>
<dbReference type="PANTHER" id="PTHR41260:SF1">
    <property type="entry name" value="PROTEIN ECSC"/>
    <property type="match status" value="1"/>
</dbReference>
<accession>A0A2U1FGC8</accession>
<evidence type="ECO:0000313" key="2">
    <source>
        <dbReference type="EMBL" id="PVZ11030.1"/>
    </source>
</evidence>
<feature type="region of interest" description="Disordered" evidence="1">
    <location>
        <begin position="1"/>
        <end position="32"/>
    </location>
</feature>
<proteinExistence type="predicted"/>
<protein>
    <submittedName>
        <fullName evidence="2">EcsC family protein</fullName>
    </submittedName>
</protein>
<dbReference type="PANTHER" id="PTHR41260">
    <property type="entry name" value="PROTEIN ECSC"/>
    <property type="match status" value="1"/>
</dbReference>
<sequence>MSDTGVSASICDRYRRSRENKGERVAVEPSDMTPDDRRYWDAIAAWKAKRLHSTPRELVPASWRAAVSKASGKTREGVGAAAQRIPNAEKFAELLAQALRGLTEAGARAEAASVRTEAVLEGYRKQGFAVEELGDIRKLECKDVQKVKAATLTSPTSPGAEGAGTGFMASGATTLAAVGAVGTGGVAAAPGVGVVVSAMAADAAANVIATNGAVAHIAAYYGYDVDDPAERIYALGVMNMGLAGDAGKLVAYRELNNIVQQLARRQAWKQLNKNGVARVVQAVYNVFGMSIMKKKLAAAVPVVGVAVGAGLNARTLARVVDDAEHLYMERFLREKYGLPLTDEEAPGNDELVEIIDAEIVDEDRADDEQ</sequence>
<gene>
    <name evidence="2" type="ORF">C8D89_104244</name>
</gene>
<evidence type="ECO:0000313" key="3">
    <source>
        <dbReference type="Proteomes" id="UP000245639"/>
    </source>
</evidence>
<dbReference type="Proteomes" id="UP000245639">
    <property type="component" value="Unassembled WGS sequence"/>
</dbReference>
<organism evidence="2 3">
    <name type="scientific">Actinomycetospora cinnamomea</name>
    <dbReference type="NCBI Taxonomy" id="663609"/>
    <lineage>
        <taxon>Bacteria</taxon>
        <taxon>Bacillati</taxon>
        <taxon>Actinomycetota</taxon>
        <taxon>Actinomycetes</taxon>
        <taxon>Pseudonocardiales</taxon>
        <taxon>Pseudonocardiaceae</taxon>
        <taxon>Actinomycetospora</taxon>
    </lineage>
</organism>
<comment type="caution">
    <text evidence="2">The sequence shown here is derived from an EMBL/GenBank/DDBJ whole genome shotgun (WGS) entry which is preliminary data.</text>
</comment>